<dbReference type="Pfam" id="PF00196">
    <property type="entry name" value="GerE"/>
    <property type="match status" value="1"/>
</dbReference>
<evidence type="ECO:0000259" key="4">
    <source>
        <dbReference type="PROSITE" id="PS50043"/>
    </source>
</evidence>
<dbReference type="SUPFAM" id="SSF46894">
    <property type="entry name" value="C-terminal effector domain of the bipartite response regulators"/>
    <property type="match status" value="1"/>
</dbReference>
<protein>
    <submittedName>
        <fullName evidence="5">LuxR C-terminal-related transcriptional regulator</fullName>
    </submittedName>
</protein>
<dbReference type="Proteomes" id="UP001589532">
    <property type="component" value="Unassembled WGS sequence"/>
</dbReference>
<dbReference type="PROSITE" id="PS50043">
    <property type="entry name" value="HTH_LUXR_2"/>
    <property type="match status" value="1"/>
</dbReference>
<dbReference type="SMART" id="SM00421">
    <property type="entry name" value="HTH_LUXR"/>
    <property type="match status" value="1"/>
</dbReference>
<keyword evidence="6" id="KW-1185">Reference proteome</keyword>
<evidence type="ECO:0000256" key="3">
    <source>
        <dbReference type="ARBA" id="ARBA00023163"/>
    </source>
</evidence>
<evidence type="ECO:0000313" key="5">
    <source>
        <dbReference type="EMBL" id="MFB9631815.1"/>
    </source>
</evidence>
<comment type="caution">
    <text evidence="5">The sequence shown here is derived from an EMBL/GenBank/DDBJ whole genome shotgun (WGS) entry which is preliminary data.</text>
</comment>
<evidence type="ECO:0000313" key="6">
    <source>
        <dbReference type="Proteomes" id="UP001589532"/>
    </source>
</evidence>
<dbReference type="PANTHER" id="PTHR43214">
    <property type="entry name" value="TWO-COMPONENT RESPONSE REGULATOR"/>
    <property type="match status" value="1"/>
</dbReference>
<dbReference type="Gene3D" id="1.10.10.10">
    <property type="entry name" value="Winged helix-like DNA-binding domain superfamily/Winged helix DNA-binding domain"/>
    <property type="match status" value="1"/>
</dbReference>
<evidence type="ECO:0000256" key="2">
    <source>
        <dbReference type="ARBA" id="ARBA00023125"/>
    </source>
</evidence>
<keyword evidence="3" id="KW-0804">Transcription</keyword>
<dbReference type="InterPro" id="IPR016032">
    <property type="entry name" value="Sig_transdc_resp-reg_C-effctor"/>
</dbReference>
<dbReference type="EMBL" id="JBHMBW010000108">
    <property type="protein sequence ID" value="MFB9631815.1"/>
    <property type="molecule type" value="Genomic_DNA"/>
</dbReference>
<proteinExistence type="predicted"/>
<dbReference type="InterPro" id="IPR036388">
    <property type="entry name" value="WH-like_DNA-bd_sf"/>
</dbReference>
<feature type="domain" description="HTH luxR-type" evidence="4">
    <location>
        <begin position="257"/>
        <end position="322"/>
    </location>
</feature>
<dbReference type="InterPro" id="IPR039420">
    <property type="entry name" value="WalR-like"/>
</dbReference>
<reference evidence="5 6" key="1">
    <citation type="submission" date="2024-09" db="EMBL/GenBank/DDBJ databases">
        <authorList>
            <person name="Sun Q."/>
            <person name="Mori K."/>
        </authorList>
    </citation>
    <scope>NUCLEOTIDE SEQUENCE [LARGE SCALE GENOMIC DNA]</scope>
    <source>
        <strain evidence="5 6">JCM 3143</strain>
    </source>
</reference>
<keyword evidence="2" id="KW-0238">DNA-binding</keyword>
<keyword evidence="1" id="KW-0805">Transcription regulation</keyword>
<organism evidence="5 6">
    <name type="scientific">Nonomuraea helvata</name>
    <dbReference type="NCBI Taxonomy" id="37484"/>
    <lineage>
        <taxon>Bacteria</taxon>
        <taxon>Bacillati</taxon>
        <taxon>Actinomycetota</taxon>
        <taxon>Actinomycetes</taxon>
        <taxon>Streptosporangiales</taxon>
        <taxon>Streptosporangiaceae</taxon>
        <taxon>Nonomuraea</taxon>
    </lineage>
</organism>
<dbReference type="CDD" id="cd06170">
    <property type="entry name" value="LuxR_C_like"/>
    <property type="match status" value="1"/>
</dbReference>
<dbReference type="PANTHER" id="PTHR43214:SF24">
    <property type="entry name" value="TRANSCRIPTIONAL REGULATORY PROTEIN NARL-RELATED"/>
    <property type="match status" value="1"/>
</dbReference>
<gene>
    <name evidence="5" type="ORF">ACFFSA_52890</name>
</gene>
<name>A0ABV5SJG8_9ACTN</name>
<accession>A0ABV5SJG8</accession>
<sequence>MTDASPTEEDRLAQALYERVHTRGETVADASAALGLTEAQQNTVRDRLIHLGLLSPGSQLSVEASAALALSLERSHRALDKLVEQHVLTASLARNYLGLSRQSDDDTSVHFYPRQERATRLNQRLNELAEMAQHEIAELHPAANWTPQRLDGGVERNKVSLSRGVRIRSIHAQISLSDPLVRDHLRARASEGIEIRVAPIVPTRMLVYDRRIAIIQADPEDLEAGAVLIRGGNVVRSLAAIYDYLWLTASEPQDVPRSVHGMALTEQQHAVLRLLATGAKDDAIARKLGVSNRTVTRVVAELTAILGAESRFQAGVRAAKLGWLD</sequence>
<evidence type="ECO:0000256" key="1">
    <source>
        <dbReference type="ARBA" id="ARBA00023015"/>
    </source>
</evidence>
<dbReference type="InterPro" id="IPR000792">
    <property type="entry name" value="Tscrpt_reg_LuxR_C"/>
</dbReference>
<dbReference type="RefSeq" id="WP_344993897.1">
    <property type="nucleotide sequence ID" value="NZ_BAAAXV010000008.1"/>
</dbReference>